<reference evidence="1 2" key="2">
    <citation type="journal article" date="2022" name="Mol. Ecol. Resour.">
        <title>The genomes of chicory, endive, great burdock and yacon provide insights into Asteraceae paleo-polyploidization history and plant inulin production.</title>
        <authorList>
            <person name="Fan W."/>
            <person name="Wang S."/>
            <person name="Wang H."/>
            <person name="Wang A."/>
            <person name="Jiang F."/>
            <person name="Liu H."/>
            <person name="Zhao H."/>
            <person name="Xu D."/>
            <person name="Zhang Y."/>
        </authorList>
    </citation>
    <scope>NUCLEOTIDE SEQUENCE [LARGE SCALE GENOMIC DNA]</scope>
    <source>
        <strain evidence="2">cv. Yunnan</strain>
        <tissue evidence="1">Leaves</tissue>
    </source>
</reference>
<name>A0ACB9JTL1_9ASTR</name>
<keyword evidence="2" id="KW-1185">Reference proteome</keyword>
<gene>
    <name evidence="1" type="ORF">L1987_04816</name>
</gene>
<dbReference type="Proteomes" id="UP001056120">
    <property type="component" value="Linkage Group LG02"/>
</dbReference>
<accession>A0ACB9JTL1</accession>
<evidence type="ECO:0000313" key="1">
    <source>
        <dbReference type="EMBL" id="KAI3823381.1"/>
    </source>
</evidence>
<comment type="caution">
    <text evidence="1">The sequence shown here is derived from an EMBL/GenBank/DDBJ whole genome shotgun (WGS) entry which is preliminary data.</text>
</comment>
<protein>
    <submittedName>
        <fullName evidence="1">Uncharacterized protein</fullName>
    </submittedName>
</protein>
<reference evidence="2" key="1">
    <citation type="journal article" date="2022" name="Mol. Ecol. Resour.">
        <title>The genomes of chicory, endive, great burdock and yacon provide insights into Asteraceae palaeo-polyploidization history and plant inulin production.</title>
        <authorList>
            <person name="Fan W."/>
            <person name="Wang S."/>
            <person name="Wang H."/>
            <person name="Wang A."/>
            <person name="Jiang F."/>
            <person name="Liu H."/>
            <person name="Zhao H."/>
            <person name="Xu D."/>
            <person name="Zhang Y."/>
        </authorList>
    </citation>
    <scope>NUCLEOTIDE SEQUENCE [LARGE SCALE GENOMIC DNA]</scope>
    <source>
        <strain evidence="2">cv. Yunnan</strain>
    </source>
</reference>
<organism evidence="1 2">
    <name type="scientific">Smallanthus sonchifolius</name>
    <dbReference type="NCBI Taxonomy" id="185202"/>
    <lineage>
        <taxon>Eukaryota</taxon>
        <taxon>Viridiplantae</taxon>
        <taxon>Streptophyta</taxon>
        <taxon>Embryophyta</taxon>
        <taxon>Tracheophyta</taxon>
        <taxon>Spermatophyta</taxon>
        <taxon>Magnoliopsida</taxon>
        <taxon>eudicotyledons</taxon>
        <taxon>Gunneridae</taxon>
        <taxon>Pentapetalae</taxon>
        <taxon>asterids</taxon>
        <taxon>campanulids</taxon>
        <taxon>Asterales</taxon>
        <taxon>Asteraceae</taxon>
        <taxon>Asteroideae</taxon>
        <taxon>Heliantheae alliance</taxon>
        <taxon>Millerieae</taxon>
        <taxon>Smallanthus</taxon>
    </lineage>
</organism>
<dbReference type="EMBL" id="CM042019">
    <property type="protein sequence ID" value="KAI3823381.1"/>
    <property type="molecule type" value="Genomic_DNA"/>
</dbReference>
<evidence type="ECO:0000313" key="2">
    <source>
        <dbReference type="Proteomes" id="UP001056120"/>
    </source>
</evidence>
<proteinExistence type="predicted"/>
<sequence>MEGEQDISRYRDKLDKTLMSPDLSNVESLKILVENQMSKSTQSEAQGCIKRTKEVANSLSMLRSASGKAVEGSKANEIPHSGWKKVASVSKGDADFSKVLEEPFYGLIRKALYSENNLQNENFKLKETKIVDEVLEQETVKIGQSEEHCTQEKEQVKDHGSVSEIEEIEETGKSHEDDNDNNSNRILSALKHRDSEVGLASRKDETSSSHGTHRSSFSFVINEAITSTLAENNDISGEVKDRDESSLTHKKIKKKRFCCLRLETTVFRVVKI</sequence>